<evidence type="ECO:0000256" key="9">
    <source>
        <dbReference type="ARBA" id="ARBA00022792"/>
    </source>
</evidence>
<reference evidence="20" key="1">
    <citation type="journal article" date="2014" name="Mitochondrial DNA">
        <title>Complete mitochondrial genome of Phoxinus tumensis (Cypriniformes: Cyprinidae).</title>
        <authorList>
            <person name="Xu W."/>
            <person name="Chen A."/>
            <person name="Xia R."/>
            <person name="Fu C."/>
        </authorList>
    </citation>
    <scope>NUCLEOTIDE SEQUENCE</scope>
</reference>
<dbReference type="PANTHER" id="PTHR46552:SF1">
    <property type="entry name" value="NADH-UBIQUINONE OXIDOREDUCTASE CHAIN 2"/>
    <property type="match status" value="1"/>
</dbReference>
<evidence type="ECO:0000259" key="19">
    <source>
        <dbReference type="Pfam" id="PF00361"/>
    </source>
</evidence>
<feature type="transmembrane region" description="Helical" evidence="18">
    <location>
        <begin position="133"/>
        <end position="153"/>
    </location>
</feature>
<feature type="transmembrane region" description="Helical" evidence="18">
    <location>
        <begin position="186"/>
        <end position="206"/>
    </location>
</feature>
<feature type="transmembrane region" description="Helical" evidence="18">
    <location>
        <begin position="301"/>
        <end position="317"/>
    </location>
</feature>
<keyword evidence="14 18" id="KW-0830">Ubiquinone</keyword>
<keyword evidence="6" id="KW-0813">Transport</keyword>
<feature type="transmembrane region" description="Helical" evidence="18">
    <location>
        <begin position="162"/>
        <end position="180"/>
    </location>
</feature>
<dbReference type="GO" id="GO:0006120">
    <property type="term" value="P:mitochondrial electron transport, NADH to ubiquinone"/>
    <property type="evidence" value="ECO:0007669"/>
    <property type="project" value="InterPro"/>
</dbReference>
<proteinExistence type="inferred from homology"/>
<name>A0A068CD27_RHIMP</name>
<feature type="transmembrane region" description="Helical" evidence="18">
    <location>
        <begin position="227"/>
        <end position="252"/>
    </location>
</feature>
<evidence type="ECO:0000256" key="5">
    <source>
        <dbReference type="ARBA" id="ARBA00021008"/>
    </source>
</evidence>
<comment type="similarity">
    <text evidence="3 18">Belongs to the complex I subunit 2 family.</text>
</comment>
<dbReference type="PANTHER" id="PTHR46552">
    <property type="entry name" value="NADH-UBIQUINONE OXIDOREDUCTASE CHAIN 2"/>
    <property type="match status" value="1"/>
</dbReference>
<organism evidence="20">
    <name type="scientific">Rhipicephalus microplus</name>
    <name type="common">Cattle tick</name>
    <name type="synonym">Boophilus microplus</name>
    <dbReference type="NCBI Taxonomy" id="6941"/>
    <lineage>
        <taxon>Eukaryota</taxon>
        <taxon>Metazoa</taxon>
        <taxon>Ecdysozoa</taxon>
        <taxon>Arthropoda</taxon>
        <taxon>Chelicerata</taxon>
        <taxon>Arachnida</taxon>
        <taxon>Acari</taxon>
        <taxon>Parasitiformes</taxon>
        <taxon>Ixodida</taxon>
        <taxon>Ixodoidea</taxon>
        <taxon>Ixodidae</taxon>
        <taxon>Rhipicephalinae</taxon>
        <taxon>Rhipicephalus</taxon>
        <taxon>Boophilus</taxon>
    </lineage>
</organism>
<comment type="subcellular location">
    <subcellularLocation>
        <location evidence="2 18">Mitochondrion inner membrane</location>
        <topology evidence="2 18">Multi-pass membrane protein</topology>
    </subcellularLocation>
</comment>
<feature type="domain" description="NADH:quinone oxidoreductase/Mrp antiporter transmembrane" evidence="19">
    <location>
        <begin position="74"/>
        <end position="269"/>
    </location>
</feature>
<evidence type="ECO:0000256" key="2">
    <source>
        <dbReference type="ARBA" id="ARBA00004448"/>
    </source>
</evidence>
<evidence type="ECO:0000256" key="14">
    <source>
        <dbReference type="ARBA" id="ARBA00023075"/>
    </source>
</evidence>
<keyword evidence="11 18" id="KW-0249">Electron transport</keyword>
<evidence type="ECO:0000256" key="7">
    <source>
        <dbReference type="ARBA" id="ARBA00022660"/>
    </source>
</evidence>
<evidence type="ECO:0000256" key="13">
    <source>
        <dbReference type="ARBA" id="ARBA00023027"/>
    </source>
</evidence>
<dbReference type="Pfam" id="PF00361">
    <property type="entry name" value="Proton_antipo_M"/>
    <property type="match status" value="1"/>
</dbReference>
<dbReference type="VEuPathDB" id="VectorBase:GeneID_18250947"/>
<evidence type="ECO:0000256" key="16">
    <source>
        <dbReference type="ARBA" id="ARBA00023136"/>
    </source>
</evidence>
<feature type="transmembrane region" description="Helical" evidence="18">
    <location>
        <begin position="7"/>
        <end position="30"/>
    </location>
</feature>
<evidence type="ECO:0000256" key="3">
    <source>
        <dbReference type="ARBA" id="ARBA00007012"/>
    </source>
</evidence>
<comment type="catalytic activity">
    <reaction evidence="17 18">
        <text>a ubiquinone + NADH + 5 H(+)(in) = a ubiquinol + NAD(+) + 4 H(+)(out)</text>
        <dbReference type="Rhea" id="RHEA:29091"/>
        <dbReference type="Rhea" id="RHEA-COMP:9565"/>
        <dbReference type="Rhea" id="RHEA-COMP:9566"/>
        <dbReference type="ChEBI" id="CHEBI:15378"/>
        <dbReference type="ChEBI" id="CHEBI:16389"/>
        <dbReference type="ChEBI" id="CHEBI:17976"/>
        <dbReference type="ChEBI" id="CHEBI:57540"/>
        <dbReference type="ChEBI" id="CHEBI:57945"/>
        <dbReference type="EC" id="7.1.1.2"/>
    </reaction>
</comment>
<dbReference type="GO" id="GO:0005743">
    <property type="term" value="C:mitochondrial inner membrane"/>
    <property type="evidence" value="ECO:0007669"/>
    <property type="project" value="UniProtKB-SubCell"/>
</dbReference>
<dbReference type="EC" id="7.1.1.2" evidence="4 18"/>
<feature type="transmembrane region" description="Helical" evidence="18">
    <location>
        <begin position="81"/>
        <end position="104"/>
    </location>
</feature>
<evidence type="ECO:0000256" key="6">
    <source>
        <dbReference type="ARBA" id="ARBA00022448"/>
    </source>
</evidence>
<keyword evidence="10 18" id="KW-1278">Translocase</keyword>
<evidence type="ECO:0000256" key="18">
    <source>
        <dbReference type="RuleBase" id="RU003403"/>
    </source>
</evidence>
<keyword evidence="15 18" id="KW-0496">Mitochondrion</keyword>
<dbReference type="PRINTS" id="PR01436">
    <property type="entry name" value="NADHDHGNASE2"/>
</dbReference>
<evidence type="ECO:0000256" key="11">
    <source>
        <dbReference type="ARBA" id="ARBA00022982"/>
    </source>
</evidence>
<dbReference type="GO" id="GO:0008137">
    <property type="term" value="F:NADH dehydrogenase (ubiquinone) activity"/>
    <property type="evidence" value="ECO:0007669"/>
    <property type="project" value="UniProtKB-EC"/>
</dbReference>
<dbReference type="InterPro" id="IPR001750">
    <property type="entry name" value="ND/Mrp_TM"/>
</dbReference>
<dbReference type="OrthoDB" id="4092844at2759"/>
<evidence type="ECO:0000256" key="4">
    <source>
        <dbReference type="ARBA" id="ARBA00012944"/>
    </source>
</evidence>
<feature type="transmembrane region" description="Helical" evidence="18">
    <location>
        <begin position="50"/>
        <end position="69"/>
    </location>
</feature>
<evidence type="ECO:0000256" key="1">
    <source>
        <dbReference type="ARBA" id="ARBA00003257"/>
    </source>
</evidence>
<dbReference type="InterPro" id="IPR003917">
    <property type="entry name" value="NADH_UbQ_OxRdtase_chain2"/>
</dbReference>
<accession>A0A068CD27</accession>
<evidence type="ECO:0000313" key="20">
    <source>
        <dbReference type="EMBL" id="AID18694.1"/>
    </source>
</evidence>
<comment type="function">
    <text evidence="18">Core subunit of the mitochondrial membrane respiratory chain NADH dehydrogenase (Complex I) which catalyzes electron transfer from NADH through the respiratory chain, using ubiquinone as an electron acceptor. Essential for the catalytic activity and assembly of complex I.</text>
</comment>
<keyword evidence="8 18" id="KW-0812">Transmembrane</keyword>
<evidence type="ECO:0000256" key="17">
    <source>
        <dbReference type="ARBA" id="ARBA00049551"/>
    </source>
</evidence>
<dbReference type="EMBL" id="KJ522808">
    <property type="protein sequence ID" value="AID18694.1"/>
    <property type="molecule type" value="Genomic_DNA"/>
</dbReference>
<keyword evidence="13 18" id="KW-0520">NAD</keyword>
<comment type="function">
    <text evidence="1">Core subunit of the mitochondrial membrane respiratory chain NADH dehydrogenase (Complex I) that is believed to belong to the minimal assembly required for catalysis. Complex I functions in the transfer of electrons from NADH to the respiratory chain. The immediate electron acceptor for the enzyme is believed to be ubiquinone.</text>
</comment>
<keyword evidence="12 18" id="KW-1133">Transmembrane helix</keyword>
<sequence length="318" mass="38462">MFFKKLMIWMITITVLISLSSNSWFIYWLMMEMNMMSFIPLMNNYKLKNLNAMITYFVVQAFSSSLFFLSAFQYNMMQIEFFLFLINISILIKLGMIPFHLWLISISEMMNFNSILILLTMQKNHSFINCSKIYNNSLIPLFSMSTFFASFLAMKHKLMKKILIFSSISHQGWILCLLVKKLNFWIAYLMLYFIIFFNIISIFNKYKINFFSDFMKKKMKLEIKIKMIMLMMSLGGMPPFLGFFMKIVSIYLLMNLKLIFIFMLILSSLLNLFFYMRMIIPFFFINLKFFTWNNIFMNKNIYMNMNLIILIVWMYMYM</sequence>
<protein>
    <recommendedName>
        <fullName evidence="5 18">NADH-ubiquinone oxidoreductase chain 2</fullName>
        <ecNumber evidence="4 18">7.1.1.2</ecNumber>
    </recommendedName>
</protein>
<keyword evidence="7 18" id="KW-0679">Respiratory chain</keyword>
<feature type="transmembrane region" description="Helical" evidence="18">
    <location>
        <begin position="258"/>
        <end position="280"/>
    </location>
</feature>
<evidence type="ECO:0000256" key="10">
    <source>
        <dbReference type="ARBA" id="ARBA00022967"/>
    </source>
</evidence>
<dbReference type="AlphaFoldDB" id="A0A068CD27"/>
<geneLocation type="mitochondrion" evidence="20"/>
<gene>
    <name evidence="20" type="primary">ND2</name>
</gene>
<keyword evidence="9 18" id="KW-0999">Mitochondrion inner membrane</keyword>
<dbReference type="InterPro" id="IPR050175">
    <property type="entry name" value="Complex_I_Subunit_2"/>
</dbReference>
<evidence type="ECO:0000256" key="12">
    <source>
        <dbReference type="ARBA" id="ARBA00022989"/>
    </source>
</evidence>
<keyword evidence="16 18" id="KW-0472">Membrane</keyword>
<evidence type="ECO:0000256" key="15">
    <source>
        <dbReference type="ARBA" id="ARBA00023128"/>
    </source>
</evidence>
<evidence type="ECO:0000256" key="8">
    <source>
        <dbReference type="ARBA" id="ARBA00022692"/>
    </source>
</evidence>